<dbReference type="Proteomes" id="UP001331761">
    <property type="component" value="Unassembled WGS sequence"/>
</dbReference>
<feature type="region of interest" description="Disordered" evidence="1">
    <location>
        <begin position="161"/>
        <end position="186"/>
    </location>
</feature>
<evidence type="ECO:0000313" key="2">
    <source>
        <dbReference type="EMBL" id="KAK5983482.1"/>
    </source>
</evidence>
<keyword evidence="3" id="KW-1185">Reference proteome</keyword>
<reference evidence="2 3" key="1">
    <citation type="submission" date="2019-10" db="EMBL/GenBank/DDBJ databases">
        <title>Assembly and Annotation for the nematode Trichostrongylus colubriformis.</title>
        <authorList>
            <person name="Martin J."/>
        </authorList>
    </citation>
    <scope>NUCLEOTIDE SEQUENCE [LARGE SCALE GENOMIC DNA]</scope>
    <source>
        <strain evidence="2">G859</strain>
        <tissue evidence="2">Whole worm</tissue>
    </source>
</reference>
<feature type="non-terminal residue" evidence="2">
    <location>
        <position position="1"/>
    </location>
</feature>
<sequence>QVNLRRENVTLARYSSDHTPAQKIHTIRLRWSPAKNAETYRVHCEANGTNEVLTILDRQNLTSTTSIDERFLFPSGQLFVICGVRASNAHGSSGWTYSPVVTIHSLTIETTSISPGDYAEEITQVSTDDINLDQLLKLIHASKIEDLSVQPITRAPEERVIVRPPGGQKPSSSEYAEKPGFSPVQEGEVEFLEKDIEEDYEILEEDIRRAIGASKKRKPEKFGEERFHSSVDRVL</sequence>
<name>A0AAN8FR78_TRICO</name>
<feature type="compositionally biased region" description="Basic and acidic residues" evidence="1">
    <location>
        <begin position="220"/>
        <end position="235"/>
    </location>
</feature>
<dbReference type="EMBL" id="WIXE01003935">
    <property type="protein sequence ID" value="KAK5983482.1"/>
    <property type="molecule type" value="Genomic_DNA"/>
</dbReference>
<evidence type="ECO:0000313" key="3">
    <source>
        <dbReference type="Proteomes" id="UP001331761"/>
    </source>
</evidence>
<accession>A0AAN8FR78</accession>
<feature type="region of interest" description="Disordered" evidence="1">
    <location>
        <begin position="213"/>
        <end position="235"/>
    </location>
</feature>
<proteinExistence type="predicted"/>
<evidence type="ECO:0000256" key="1">
    <source>
        <dbReference type="SAM" id="MobiDB-lite"/>
    </source>
</evidence>
<protein>
    <submittedName>
        <fullName evidence="2">Uncharacterized protein</fullName>
    </submittedName>
</protein>
<comment type="caution">
    <text evidence="2">The sequence shown here is derived from an EMBL/GenBank/DDBJ whole genome shotgun (WGS) entry which is preliminary data.</text>
</comment>
<dbReference type="AlphaFoldDB" id="A0AAN8FR78"/>
<gene>
    <name evidence="2" type="ORF">GCK32_021814</name>
</gene>
<organism evidence="2 3">
    <name type="scientific">Trichostrongylus colubriformis</name>
    <name type="common">Black scour worm</name>
    <dbReference type="NCBI Taxonomy" id="6319"/>
    <lineage>
        <taxon>Eukaryota</taxon>
        <taxon>Metazoa</taxon>
        <taxon>Ecdysozoa</taxon>
        <taxon>Nematoda</taxon>
        <taxon>Chromadorea</taxon>
        <taxon>Rhabditida</taxon>
        <taxon>Rhabditina</taxon>
        <taxon>Rhabditomorpha</taxon>
        <taxon>Strongyloidea</taxon>
        <taxon>Trichostrongylidae</taxon>
        <taxon>Trichostrongylus</taxon>
    </lineage>
</organism>